<dbReference type="RefSeq" id="WP_079466205.1">
    <property type="nucleotide sequence ID" value="NZ_CP033934.1"/>
</dbReference>
<keyword evidence="3" id="KW-1133">Transmembrane helix</keyword>
<proteinExistence type="inferred from homology"/>
<evidence type="ECO:0000256" key="1">
    <source>
        <dbReference type="ARBA" id="ARBA00010088"/>
    </source>
</evidence>
<dbReference type="InterPro" id="IPR000073">
    <property type="entry name" value="AB_hydrolase_1"/>
</dbReference>
<keyword evidence="2 6" id="KW-0378">Hydrolase</keyword>
<dbReference type="InterPro" id="IPR029058">
    <property type="entry name" value="AB_hydrolase_fold"/>
</dbReference>
<sequence>MKINQSPKKIIAGSILFLLQTIFLLTVFLLLYGVCIYFTNGFGQGKLAAVLSIAVVIIFYVTLRKINWLKSTVKKLGWIFSLLIFLIFVIYTLIPVGSSDVVQKEKDFANVPTQFWNLKTGSRIAYYKLSASANVPKKETPIIFLHGGPGAYTRQMEINFFSEFTKEGYDVYLYDQAGAGRSEFLPKEQYSHQRNIKDFEAITEVINAKKYIVIGQSYGGSLLAHVVSDKKISKRIFKAIYAEPGVTLQSDIPDDQRIFSNSKPVAVSDVSLPVRVMISLLINPKGNFASQNEIVNYLKDHPDLIQSLFAEAYPKIDSARMPKADIGVINFSVNQIIKSEVNFYASKKVLAENYQKYNVPSMLLIGESSYIERNAPMDLLAINPNITRVQYVKGVGHLLWNGLDDNNQRVKKVIDDFLNDHISDIPNYPAKKDIDVFYKRKL</sequence>
<dbReference type="InterPro" id="IPR050228">
    <property type="entry name" value="Carboxylesterase_BioH"/>
</dbReference>
<protein>
    <submittedName>
        <fullName evidence="5">Pimeloyl-ACP methyl ester carboxylesterase</fullName>
    </submittedName>
    <submittedName>
        <fullName evidence="6">Proline iminopeptidase</fullName>
        <ecNumber evidence="6">3.4.11.5</ecNumber>
    </submittedName>
</protein>
<keyword evidence="3" id="KW-0472">Membrane</keyword>
<keyword evidence="7" id="KW-1185">Reference proteome</keyword>
<feature type="transmembrane region" description="Helical" evidence="3">
    <location>
        <begin position="45"/>
        <end position="63"/>
    </location>
</feature>
<feature type="transmembrane region" description="Helical" evidence="3">
    <location>
        <begin position="12"/>
        <end position="39"/>
    </location>
</feature>
<dbReference type="PANTHER" id="PTHR43194">
    <property type="entry name" value="HYDROLASE ALPHA/BETA FOLD FAMILY"/>
    <property type="match status" value="1"/>
</dbReference>
<reference evidence="5 7" key="1">
    <citation type="submission" date="2017-02" db="EMBL/GenBank/DDBJ databases">
        <authorList>
            <person name="Varghese N."/>
            <person name="Submissions S."/>
        </authorList>
    </citation>
    <scope>NUCLEOTIDE SEQUENCE [LARGE SCALE GENOMIC DNA]</scope>
    <source>
        <strain evidence="5 7">DSM 16775</strain>
    </source>
</reference>
<evidence type="ECO:0000313" key="8">
    <source>
        <dbReference type="Proteomes" id="UP000251937"/>
    </source>
</evidence>
<dbReference type="KEGG" id="cbp:EB354_11630"/>
<keyword evidence="6" id="KW-0031">Aminopeptidase</keyword>
<gene>
    <name evidence="6" type="primary">pip</name>
    <name evidence="6" type="ORF">NCTC11212_02440</name>
    <name evidence="5" type="ORF">SAMN05421800_11683</name>
</gene>
<dbReference type="Gene3D" id="3.40.50.1820">
    <property type="entry name" value="alpha/beta hydrolase"/>
    <property type="match status" value="1"/>
</dbReference>
<dbReference type="Proteomes" id="UP000190669">
    <property type="component" value="Unassembled WGS sequence"/>
</dbReference>
<accession>A0AAX2ILY2</accession>
<dbReference type="EMBL" id="UAVR01000011">
    <property type="protein sequence ID" value="SQA90228.1"/>
    <property type="molecule type" value="Genomic_DNA"/>
</dbReference>
<comment type="similarity">
    <text evidence="1">Belongs to the peptidase S33 family.</text>
</comment>
<dbReference type="Pfam" id="PF00561">
    <property type="entry name" value="Abhydrolase_1"/>
    <property type="match status" value="1"/>
</dbReference>
<dbReference type="PANTHER" id="PTHR43194:SF2">
    <property type="entry name" value="PEROXISOMAL MEMBRANE PROTEIN LPX1"/>
    <property type="match status" value="1"/>
</dbReference>
<organism evidence="6 8">
    <name type="scientific">Chryseobacterium balustinum</name>
    <dbReference type="NCBI Taxonomy" id="246"/>
    <lineage>
        <taxon>Bacteria</taxon>
        <taxon>Pseudomonadati</taxon>
        <taxon>Bacteroidota</taxon>
        <taxon>Flavobacteriia</taxon>
        <taxon>Flavobacteriales</taxon>
        <taxon>Weeksellaceae</taxon>
        <taxon>Chryseobacterium group</taxon>
        <taxon>Chryseobacterium</taxon>
    </lineage>
</organism>
<dbReference type="EC" id="3.4.11.5" evidence="6"/>
<keyword evidence="6" id="KW-0645">Protease</keyword>
<dbReference type="PRINTS" id="PR00793">
    <property type="entry name" value="PROAMNOPTASE"/>
</dbReference>
<evidence type="ECO:0000259" key="4">
    <source>
        <dbReference type="Pfam" id="PF00561"/>
    </source>
</evidence>
<dbReference type="Proteomes" id="UP000251937">
    <property type="component" value="Unassembled WGS sequence"/>
</dbReference>
<evidence type="ECO:0000256" key="3">
    <source>
        <dbReference type="SAM" id="Phobius"/>
    </source>
</evidence>
<dbReference type="GO" id="GO:0004177">
    <property type="term" value="F:aminopeptidase activity"/>
    <property type="evidence" value="ECO:0007669"/>
    <property type="project" value="UniProtKB-KW"/>
</dbReference>
<name>A0AAX2ILY2_9FLAO</name>
<reference evidence="6 8" key="2">
    <citation type="submission" date="2018-06" db="EMBL/GenBank/DDBJ databases">
        <authorList>
            <consortium name="Pathogen Informatics"/>
            <person name="Doyle S."/>
        </authorList>
    </citation>
    <scope>NUCLEOTIDE SEQUENCE [LARGE SCALE GENOMIC DNA]</scope>
    <source>
        <strain evidence="6 8">NCTC11212</strain>
    </source>
</reference>
<evidence type="ECO:0000256" key="2">
    <source>
        <dbReference type="ARBA" id="ARBA00022801"/>
    </source>
</evidence>
<dbReference type="AlphaFoldDB" id="A0AAX2ILY2"/>
<dbReference type="InterPro" id="IPR002410">
    <property type="entry name" value="Peptidase_S33"/>
</dbReference>
<comment type="caution">
    <text evidence="6">The sequence shown here is derived from an EMBL/GenBank/DDBJ whole genome shotgun (WGS) entry which is preliminary data.</text>
</comment>
<evidence type="ECO:0000313" key="5">
    <source>
        <dbReference type="EMBL" id="SKB95705.1"/>
    </source>
</evidence>
<dbReference type="EMBL" id="FUZE01000016">
    <property type="protein sequence ID" value="SKB95705.1"/>
    <property type="molecule type" value="Genomic_DNA"/>
</dbReference>
<dbReference type="SUPFAM" id="SSF53474">
    <property type="entry name" value="alpha/beta-Hydrolases"/>
    <property type="match status" value="1"/>
</dbReference>
<evidence type="ECO:0000313" key="7">
    <source>
        <dbReference type="Proteomes" id="UP000190669"/>
    </source>
</evidence>
<feature type="transmembrane region" description="Helical" evidence="3">
    <location>
        <begin position="75"/>
        <end position="94"/>
    </location>
</feature>
<evidence type="ECO:0000313" key="6">
    <source>
        <dbReference type="EMBL" id="SQA90228.1"/>
    </source>
</evidence>
<feature type="domain" description="AB hydrolase-1" evidence="4">
    <location>
        <begin position="141"/>
        <end position="246"/>
    </location>
</feature>
<keyword evidence="3" id="KW-0812">Transmembrane</keyword>
<dbReference type="GO" id="GO:0006508">
    <property type="term" value="P:proteolysis"/>
    <property type="evidence" value="ECO:0007669"/>
    <property type="project" value="InterPro"/>
</dbReference>